<comment type="caution">
    <text evidence="1">The sequence shown here is derived from an EMBL/GenBank/DDBJ whole genome shotgun (WGS) entry which is preliminary data.</text>
</comment>
<organism evidence="1 2">
    <name type="scientific">Neurospora intermedia</name>
    <dbReference type="NCBI Taxonomy" id="5142"/>
    <lineage>
        <taxon>Eukaryota</taxon>
        <taxon>Fungi</taxon>
        <taxon>Dikarya</taxon>
        <taxon>Ascomycota</taxon>
        <taxon>Pezizomycotina</taxon>
        <taxon>Sordariomycetes</taxon>
        <taxon>Sordariomycetidae</taxon>
        <taxon>Sordariales</taxon>
        <taxon>Sordariaceae</taxon>
        <taxon>Neurospora</taxon>
    </lineage>
</organism>
<gene>
    <name evidence="1" type="ORF">QR685DRAFT_575449</name>
</gene>
<sequence length="152" mass="17323">MQATKILINLMPVPQAKAWKYINGKPEASKAAEQARKNRRPPFSYFTAHVTLVAITPMFPNPDHRPTAEHLASQHEAVRQRTVLFTDFRASLLLPVLHIFHDSTSRYRTIIEREKQTEIPPDAFVNGNVEARADDALYHCVGSKLHVLLSWD</sequence>
<evidence type="ECO:0000313" key="2">
    <source>
        <dbReference type="Proteomes" id="UP001451303"/>
    </source>
</evidence>
<reference evidence="1 2" key="1">
    <citation type="submission" date="2023-09" db="EMBL/GenBank/DDBJ databases">
        <title>Multi-omics analysis of a traditional fermented food reveals byproduct-associated fungal strains for waste-to-food upcycling.</title>
        <authorList>
            <consortium name="Lawrence Berkeley National Laboratory"/>
            <person name="Rekdal V.M."/>
            <person name="Villalobos-Escobedo J.M."/>
            <person name="Rodriguez-Valeron N."/>
            <person name="Garcia M.O."/>
            <person name="Vasquez D.P."/>
            <person name="Damayanti I."/>
            <person name="Sorensen P.M."/>
            <person name="Baidoo E.E."/>
            <person name="De Carvalho A.C."/>
            <person name="Riley R."/>
            <person name="Lipzen A."/>
            <person name="He G."/>
            <person name="Yan M."/>
            <person name="Haridas S."/>
            <person name="Daum C."/>
            <person name="Yoshinaga Y."/>
            <person name="Ng V."/>
            <person name="Grigoriev I.V."/>
            <person name="Munk R."/>
            <person name="Nuraida L."/>
            <person name="Wijaya C.H."/>
            <person name="Morales P.-C."/>
            <person name="Keasling J.D."/>
        </authorList>
    </citation>
    <scope>NUCLEOTIDE SEQUENCE [LARGE SCALE GENOMIC DNA]</scope>
    <source>
        <strain evidence="1 2">FGSC 2613</strain>
    </source>
</reference>
<accession>A0ABR3D0S6</accession>
<protein>
    <submittedName>
        <fullName evidence="1">Uncharacterized protein</fullName>
    </submittedName>
</protein>
<proteinExistence type="predicted"/>
<dbReference type="EMBL" id="JAVLET010000013">
    <property type="protein sequence ID" value="KAL0466298.1"/>
    <property type="molecule type" value="Genomic_DNA"/>
</dbReference>
<dbReference type="Proteomes" id="UP001451303">
    <property type="component" value="Unassembled WGS sequence"/>
</dbReference>
<evidence type="ECO:0000313" key="1">
    <source>
        <dbReference type="EMBL" id="KAL0466298.1"/>
    </source>
</evidence>
<keyword evidence="2" id="KW-1185">Reference proteome</keyword>
<name>A0ABR3D0S6_NEUIN</name>